<feature type="domain" description="CcmH/CycL/Ccl2/NrfF N-terminal" evidence="9">
    <location>
        <begin position="8"/>
        <end position="151"/>
    </location>
</feature>
<accession>A0ABU6JJJ3</accession>
<keyword evidence="8" id="KW-0175">Coiled coil</keyword>
<keyword evidence="2 7" id="KW-0349">Heme</keyword>
<proteinExistence type="inferred from homology"/>
<dbReference type="InterPro" id="IPR005616">
    <property type="entry name" value="CcmH/CycL/Ccl2/NrfF_N"/>
</dbReference>
<protein>
    <recommendedName>
        <fullName evidence="7">Cytochrome c-type biogenesis protein</fullName>
    </recommendedName>
</protein>
<dbReference type="Gene3D" id="1.10.8.640">
    <property type="entry name" value="Cytochrome C biogenesis protein"/>
    <property type="match status" value="1"/>
</dbReference>
<evidence type="ECO:0000256" key="3">
    <source>
        <dbReference type="ARBA" id="ARBA00022723"/>
    </source>
</evidence>
<sequence length="160" mass="18068">MRKFLLLMILALHMPAFSISMANENAARNEELERRVMQLSEELRCLVCQNQSIAESNAELAVDLKNQVREKLSSGMQEQEVIDFMVQRYGDFVLYRPPVKTTTMILWFSPVLFLVLALAALFKKVKKQGQPVTKAASTLTDTQAARADALLYGDRLKDGS</sequence>
<evidence type="ECO:0000256" key="7">
    <source>
        <dbReference type="RuleBase" id="RU364112"/>
    </source>
</evidence>
<evidence type="ECO:0000313" key="11">
    <source>
        <dbReference type="Proteomes" id="UP001352263"/>
    </source>
</evidence>
<dbReference type="Pfam" id="PF03918">
    <property type="entry name" value="CcmH"/>
    <property type="match status" value="1"/>
</dbReference>
<feature type="signal peptide" evidence="7">
    <location>
        <begin position="1"/>
        <end position="22"/>
    </location>
</feature>
<comment type="function">
    <text evidence="7">Possible subunit of a heme lyase.</text>
</comment>
<evidence type="ECO:0000256" key="4">
    <source>
        <dbReference type="ARBA" id="ARBA00022729"/>
    </source>
</evidence>
<dbReference type="CDD" id="cd16378">
    <property type="entry name" value="CcmH_N"/>
    <property type="match status" value="1"/>
</dbReference>
<organism evidence="10 11">
    <name type="scientific">Noviherbaspirillum album</name>
    <dbReference type="NCBI Taxonomy" id="3080276"/>
    <lineage>
        <taxon>Bacteria</taxon>
        <taxon>Pseudomonadati</taxon>
        <taxon>Pseudomonadota</taxon>
        <taxon>Betaproteobacteria</taxon>
        <taxon>Burkholderiales</taxon>
        <taxon>Oxalobacteraceae</taxon>
        <taxon>Noviherbaspirillum</taxon>
    </lineage>
</organism>
<feature type="coiled-coil region" evidence="8">
    <location>
        <begin position="22"/>
        <end position="49"/>
    </location>
</feature>
<comment type="similarity">
    <text evidence="1 7">Belongs to the CcmH/CycL/Ccl2/NrfF family.</text>
</comment>
<name>A0ABU6JJJ3_9BURK</name>
<evidence type="ECO:0000256" key="5">
    <source>
        <dbReference type="ARBA" id="ARBA00022748"/>
    </source>
</evidence>
<dbReference type="PANTHER" id="PTHR47870">
    <property type="entry name" value="CYTOCHROME C-TYPE BIOGENESIS PROTEIN CCMH"/>
    <property type="match status" value="1"/>
</dbReference>
<reference evidence="10 11" key="1">
    <citation type="submission" date="2023-10" db="EMBL/GenBank/DDBJ databases">
        <title>Noviherbaspirillum sp. CPCC 100848 genome assembly.</title>
        <authorList>
            <person name="Li X.Y."/>
            <person name="Fang X.M."/>
        </authorList>
    </citation>
    <scope>NUCLEOTIDE SEQUENCE [LARGE SCALE GENOMIC DNA]</scope>
    <source>
        <strain evidence="10 11">CPCC 100848</strain>
    </source>
</reference>
<keyword evidence="7" id="KW-0812">Transmembrane</keyword>
<keyword evidence="4 7" id="KW-0732">Signal</keyword>
<evidence type="ECO:0000256" key="6">
    <source>
        <dbReference type="ARBA" id="ARBA00023004"/>
    </source>
</evidence>
<keyword evidence="11" id="KW-1185">Reference proteome</keyword>
<evidence type="ECO:0000256" key="2">
    <source>
        <dbReference type="ARBA" id="ARBA00022617"/>
    </source>
</evidence>
<evidence type="ECO:0000259" key="9">
    <source>
        <dbReference type="Pfam" id="PF03918"/>
    </source>
</evidence>
<keyword evidence="6 7" id="KW-0408">Iron</keyword>
<keyword evidence="5" id="KW-0201">Cytochrome c-type biogenesis</keyword>
<evidence type="ECO:0000256" key="8">
    <source>
        <dbReference type="SAM" id="Coils"/>
    </source>
</evidence>
<gene>
    <name evidence="10" type="ORF">RY831_31415</name>
</gene>
<keyword evidence="7" id="KW-1133">Transmembrane helix</keyword>
<feature type="chain" id="PRO_5044954641" description="Cytochrome c-type biogenesis protein" evidence="7">
    <location>
        <begin position="23"/>
        <end position="160"/>
    </location>
</feature>
<dbReference type="PANTHER" id="PTHR47870:SF1">
    <property type="entry name" value="CYTOCHROME C-TYPE BIOGENESIS PROTEIN CCMH"/>
    <property type="match status" value="1"/>
</dbReference>
<comment type="caution">
    <text evidence="10">The sequence shown here is derived from an EMBL/GenBank/DDBJ whole genome shotgun (WGS) entry which is preliminary data.</text>
</comment>
<keyword evidence="3 7" id="KW-0479">Metal-binding</keyword>
<dbReference type="RefSeq" id="WP_326510245.1">
    <property type="nucleotide sequence ID" value="NZ_JAWIIV010000065.1"/>
</dbReference>
<dbReference type="InterPro" id="IPR051263">
    <property type="entry name" value="C-type_cytochrome_biogenesis"/>
</dbReference>
<evidence type="ECO:0000313" key="10">
    <source>
        <dbReference type="EMBL" id="MEC4723636.1"/>
    </source>
</evidence>
<dbReference type="Proteomes" id="UP001352263">
    <property type="component" value="Unassembled WGS sequence"/>
</dbReference>
<evidence type="ECO:0000256" key="1">
    <source>
        <dbReference type="ARBA" id="ARBA00010342"/>
    </source>
</evidence>
<keyword evidence="7" id="KW-0472">Membrane</keyword>
<dbReference type="InterPro" id="IPR038297">
    <property type="entry name" value="CcmH/CycL/NrfF/Ccl2_sf"/>
</dbReference>
<feature type="transmembrane region" description="Helical" evidence="7">
    <location>
        <begin position="104"/>
        <end position="122"/>
    </location>
</feature>
<dbReference type="EMBL" id="JAWIIV010000065">
    <property type="protein sequence ID" value="MEC4723636.1"/>
    <property type="molecule type" value="Genomic_DNA"/>
</dbReference>